<keyword evidence="1" id="KW-0472">Membrane</keyword>
<accession>A0A4R4UCI9</accession>
<comment type="caution">
    <text evidence="2">The sequence shown here is derived from an EMBL/GenBank/DDBJ whole genome shotgun (WGS) entry which is preliminary data.</text>
</comment>
<protein>
    <recommendedName>
        <fullName evidence="4">Pentapeptide repeat-containing protein</fullName>
    </recommendedName>
</protein>
<dbReference type="Pfam" id="PF13576">
    <property type="entry name" value="Pentapeptide_3"/>
    <property type="match status" value="2"/>
</dbReference>
<dbReference type="AlphaFoldDB" id="A0A4R4UCI9"/>
<evidence type="ECO:0000313" key="2">
    <source>
        <dbReference type="EMBL" id="TDC89307.1"/>
    </source>
</evidence>
<keyword evidence="1" id="KW-1133">Transmembrane helix</keyword>
<feature type="transmembrane region" description="Helical" evidence="1">
    <location>
        <begin position="97"/>
        <end position="117"/>
    </location>
</feature>
<evidence type="ECO:0000313" key="3">
    <source>
        <dbReference type="Proteomes" id="UP000294744"/>
    </source>
</evidence>
<feature type="transmembrane region" description="Helical" evidence="1">
    <location>
        <begin position="57"/>
        <end position="76"/>
    </location>
</feature>
<dbReference type="Gene3D" id="2.160.20.80">
    <property type="entry name" value="E3 ubiquitin-protein ligase SopA"/>
    <property type="match status" value="1"/>
</dbReference>
<keyword evidence="1" id="KW-0812">Transmembrane</keyword>
<reference evidence="2 3" key="1">
    <citation type="submission" date="2019-03" db="EMBL/GenBank/DDBJ databases">
        <title>Draft genome sequences of novel Actinobacteria.</title>
        <authorList>
            <person name="Sahin N."/>
            <person name="Ay H."/>
            <person name="Saygin H."/>
        </authorList>
    </citation>
    <scope>NUCLEOTIDE SEQUENCE [LARGE SCALE GENOMIC DNA]</scope>
    <source>
        <strain evidence="2 3">16K404</strain>
    </source>
</reference>
<dbReference type="OrthoDB" id="8440251at2"/>
<keyword evidence="3" id="KW-1185">Reference proteome</keyword>
<dbReference type="Proteomes" id="UP000294744">
    <property type="component" value="Unassembled WGS sequence"/>
</dbReference>
<organism evidence="2 3">
    <name type="scientific">Saccharopolyspora aridisoli</name>
    <dbReference type="NCBI Taxonomy" id="2530385"/>
    <lineage>
        <taxon>Bacteria</taxon>
        <taxon>Bacillati</taxon>
        <taxon>Actinomycetota</taxon>
        <taxon>Actinomycetes</taxon>
        <taxon>Pseudonocardiales</taxon>
        <taxon>Pseudonocardiaceae</taxon>
        <taxon>Saccharopolyspora</taxon>
    </lineage>
</organism>
<evidence type="ECO:0008006" key="4">
    <source>
        <dbReference type="Google" id="ProtNLM"/>
    </source>
</evidence>
<dbReference type="EMBL" id="SMKV01000034">
    <property type="protein sequence ID" value="TDC89307.1"/>
    <property type="molecule type" value="Genomic_DNA"/>
</dbReference>
<dbReference type="InterPro" id="IPR001646">
    <property type="entry name" value="5peptide_repeat"/>
</dbReference>
<sequence length="528" mass="58568">MSPESPPRWMQWRHYELQLATVGAVALAAGVQAWSPAILTEPIRWGFQILKSWGLFDTPALVTLFGAFALLTLTFTRSIRIPKENPTKATPQQLRPLRWQLVALAIIAISLITWLALNWLLGVASNATDTASARIEAIRTALTIGAGTGGAIALMLTARRQWLAEHAQMHTESDSAQQRANELYAQSIEQLGHEKAPVRLGALYALEQLAQHNVKQRQTVVNVVCAYLRIPVTSTLASYLLSKSTKEDEINNASKCETDIVGENKEATEHSPGEQELHVRVAAQQILTRHLSTEGNSENPANDYWPDIDIDLRGAVLLDFYLPHGARIRNAQFSRAEFHGYTSFSHATFSNLAIFSWVKFRPEIVSFDGASFPGGADFEDAEFIGDASFEKAHFGNTLQNPAESSFSGTVFEKEANFNRATFSHGPNFSNVEFKGDADFSNATLNQSKYILKGDAAQFTNTLFLSDVKFTQWSGHKPRIPINLSGSQVFVNSTTQSRRIWPAGWIEESRIEQKDLDGGSGVWHRLIPE</sequence>
<feature type="transmembrane region" description="Helical" evidence="1">
    <location>
        <begin position="137"/>
        <end position="156"/>
    </location>
</feature>
<gene>
    <name evidence="2" type="ORF">E1161_21690</name>
</gene>
<evidence type="ECO:0000256" key="1">
    <source>
        <dbReference type="SAM" id="Phobius"/>
    </source>
</evidence>
<proteinExistence type="predicted"/>
<name>A0A4R4UCI9_9PSEU</name>